<gene>
    <name evidence="3" type="ORF">DPMN_074624</name>
</gene>
<dbReference type="AlphaFoldDB" id="A0A9D4BKU1"/>
<keyword evidence="4" id="KW-1185">Reference proteome</keyword>
<evidence type="ECO:0000256" key="1">
    <source>
        <dbReference type="SAM" id="Coils"/>
    </source>
</evidence>
<sequence length="733" mass="81787">MTNLRETESCWDALPSFHSQMKLTKNFNSSFEDVNMLHNKTSDSGFFDSVSFHDKFGLKLGFQDKFGLNSSLNGEKFSGLDDLVNKIVEDDNSLFAYNNLVQHSIDFQSSITTAAHNGTDDSYLGSVWSSSGEDSLVHADIPSPLPFPPQYQSTPNYWEDAAQAKNLRSKTTSHYTIPSQQRLSSVGSSKSGSSLGNCEYDLFSPVSTTSERQRIEDRSSVSSFASQMSRNSADMDSFSDLQHIVSKLEQSRLDSNVVSVKPTETRSSCMPPSGTPFQVIPSTCASQQSLHVNSYLMSEQAQNLMKNVKTIAESLSNSAARRAITFANVEESNRDDDIRYNFEKGEYMYTSSPNSSWSRPNLNTVSTAQPDMQAYLKSSTLKQHQMYQQYEQQQQQQQNAFTTKPLKFTPHAFPVSLNTGLLTTASRKTPIPMQAQSIPVFTSSAATDILRPTPIQLSAPHPQMNKYAPKMPVIVPPGSMFPGPVVAPEGFDLVAIDAFGRMIPVQYTDLMYEMPPHFVPGFHPVLSNFKVNRRSGPANELHTKLEECYDQFKQIETERKKTEAELARQNPGKKVSSANNIVVPRLPSSPSRVDRLVVDSFKEHARIITLIEKMEKLRDMNIHASVHSALERWLEGIRKVQARRKEEIVNAANRNRNGGPRNNDDKDILALSAAISELTVLTRRARTANWCALQMATIDNPNLEMMGIVLHQHEGTSVYQLVPVPCSVQDGSL</sequence>
<feature type="compositionally biased region" description="Low complexity" evidence="2">
    <location>
        <begin position="184"/>
        <end position="194"/>
    </location>
</feature>
<dbReference type="EMBL" id="JAIWYP010000015">
    <property type="protein sequence ID" value="KAH3699664.1"/>
    <property type="molecule type" value="Genomic_DNA"/>
</dbReference>
<dbReference type="InterPro" id="IPR027963">
    <property type="entry name" value="MEIOC"/>
</dbReference>
<dbReference type="GO" id="GO:0048255">
    <property type="term" value="P:mRNA stabilization"/>
    <property type="evidence" value="ECO:0007669"/>
    <property type="project" value="TreeGrafter"/>
</dbReference>
<feature type="compositionally biased region" description="Polar residues" evidence="2">
    <location>
        <begin position="172"/>
        <end position="183"/>
    </location>
</feature>
<evidence type="ECO:0000313" key="3">
    <source>
        <dbReference type="EMBL" id="KAH3699664.1"/>
    </source>
</evidence>
<dbReference type="GO" id="GO:0005737">
    <property type="term" value="C:cytoplasm"/>
    <property type="evidence" value="ECO:0007669"/>
    <property type="project" value="TreeGrafter"/>
</dbReference>
<accession>A0A9D4BKU1</accession>
<dbReference type="Proteomes" id="UP000828390">
    <property type="component" value="Unassembled WGS sequence"/>
</dbReference>
<name>A0A9D4BKU1_DREPO</name>
<reference evidence="3" key="2">
    <citation type="submission" date="2020-11" db="EMBL/GenBank/DDBJ databases">
        <authorList>
            <person name="McCartney M.A."/>
            <person name="Auch B."/>
            <person name="Kono T."/>
            <person name="Mallez S."/>
            <person name="Becker A."/>
            <person name="Gohl D.M."/>
            <person name="Silverstein K.A.T."/>
            <person name="Koren S."/>
            <person name="Bechman K.B."/>
            <person name="Herman A."/>
            <person name="Abrahante J.E."/>
            <person name="Garbe J."/>
        </authorList>
    </citation>
    <scope>NUCLEOTIDE SEQUENCE</scope>
    <source>
        <strain evidence="3">Duluth1</strain>
        <tissue evidence="3">Whole animal</tissue>
    </source>
</reference>
<dbReference type="GO" id="GO:0005634">
    <property type="term" value="C:nucleus"/>
    <property type="evidence" value="ECO:0007669"/>
    <property type="project" value="TreeGrafter"/>
</dbReference>
<feature type="coiled-coil region" evidence="1">
    <location>
        <begin position="538"/>
        <end position="565"/>
    </location>
</feature>
<evidence type="ECO:0000313" key="4">
    <source>
        <dbReference type="Proteomes" id="UP000828390"/>
    </source>
</evidence>
<proteinExistence type="predicted"/>
<keyword evidence="1" id="KW-0175">Coiled coil</keyword>
<evidence type="ECO:0000256" key="2">
    <source>
        <dbReference type="SAM" id="MobiDB-lite"/>
    </source>
</evidence>
<dbReference type="PANTHER" id="PTHR33861">
    <property type="entry name" value="PROTEIN CBG18333"/>
    <property type="match status" value="1"/>
</dbReference>
<feature type="region of interest" description="Disordered" evidence="2">
    <location>
        <begin position="208"/>
        <end position="228"/>
    </location>
</feature>
<dbReference type="OrthoDB" id="5978002at2759"/>
<reference evidence="3" key="1">
    <citation type="journal article" date="2019" name="bioRxiv">
        <title>The Genome of the Zebra Mussel, Dreissena polymorpha: A Resource for Invasive Species Research.</title>
        <authorList>
            <person name="McCartney M.A."/>
            <person name="Auch B."/>
            <person name="Kono T."/>
            <person name="Mallez S."/>
            <person name="Zhang Y."/>
            <person name="Obille A."/>
            <person name="Becker A."/>
            <person name="Abrahante J.E."/>
            <person name="Garbe J."/>
            <person name="Badalamenti J.P."/>
            <person name="Herman A."/>
            <person name="Mangelson H."/>
            <person name="Liachko I."/>
            <person name="Sullivan S."/>
            <person name="Sone E.D."/>
            <person name="Koren S."/>
            <person name="Silverstein K.A.T."/>
            <person name="Beckman K.B."/>
            <person name="Gohl D.M."/>
        </authorList>
    </citation>
    <scope>NUCLEOTIDE SEQUENCE</scope>
    <source>
        <strain evidence="3">Duluth1</strain>
        <tissue evidence="3">Whole animal</tissue>
    </source>
</reference>
<dbReference type="GO" id="GO:0007141">
    <property type="term" value="P:male meiosis I"/>
    <property type="evidence" value="ECO:0007669"/>
    <property type="project" value="TreeGrafter"/>
</dbReference>
<organism evidence="3 4">
    <name type="scientific">Dreissena polymorpha</name>
    <name type="common">Zebra mussel</name>
    <name type="synonym">Mytilus polymorpha</name>
    <dbReference type="NCBI Taxonomy" id="45954"/>
    <lineage>
        <taxon>Eukaryota</taxon>
        <taxon>Metazoa</taxon>
        <taxon>Spiralia</taxon>
        <taxon>Lophotrochozoa</taxon>
        <taxon>Mollusca</taxon>
        <taxon>Bivalvia</taxon>
        <taxon>Autobranchia</taxon>
        <taxon>Heteroconchia</taxon>
        <taxon>Euheterodonta</taxon>
        <taxon>Imparidentia</taxon>
        <taxon>Neoheterodontei</taxon>
        <taxon>Myida</taxon>
        <taxon>Dreissenoidea</taxon>
        <taxon>Dreissenidae</taxon>
        <taxon>Dreissena</taxon>
    </lineage>
</organism>
<feature type="region of interest" description="Disordered" evidence="2">
    <location>
        <begin position="172"/>
        <end position="194"/>
    </location>
</feature>
<comment type="caution">
    <text evidence="3">The sequence shown here is derived from an EMBL/GenBank/DDBJ whole genome shotgun (WGS) entry which is preliminary data.</text>
</comment>
<dbReference type="PANTHER" id="PTHR33861:SF5">
    <property type="entry name" value="GAMMA-TUBULIN COMPLEX COMPONENT"/>
    <property type="match status" value="1"/>
</dbReference>
<dbReference type="GO" id="GO:0007144">
    <property type="term" value="P:female meiosis I"/>
    <property type="evidence" value="ECO:0007669"/>
    <property type="project" value="TreeGrafter"/>
</dbReference>
<dbReference type="Pfam" id="PF15189">
    <property type="entry name" value="MEIOC"/>
    <property type="match status" value="1"/>
</dbReference>
<protein>
    <submittedName>
        <fullName evidence="3">Uncharacterized protein</fullName>
    </submittedName>
</protein>